<keyword evidence="1" id="KW-1133">Transmembrane helix</keyword>
<gene>
    <name evidence="2" type="ORF">METZ01_LOCUS432699</name>
</gene>
<dbReference type="AlphaFoldDB" id="A0A382YAH6"/>
<organism evidence="2">
    <name type="scientific">marine metagenome</name>
    <dbReference type="NCBI Taxonomy" id="408172"/>
    <lineage>
        <taxon>unclassified sequences</taxon>
        <taxon>metagenomes</taxon>
        <taxon>ecological metagenomes</taxon>
    </lineage>
</organism>
<evidence type="ECO:0000313" key="2">
    <source>
        <dbReference type="EMBL" id="SVD79845.1"/>
    </source>
</evidence>
<sequence>MFFLKKIRTNSECQFKSDFGEYPPKPLEPMKVNTQFDILSKGTVGIIFYRLATYSSFFYLTCIGKPPLNSNSVAMTMLGNQMAESRKEFRKIILKIKTTSTSFKNSPFQIQFILFIIIGIAISPFALLFLIYQTIPSFINVLKKVTKHSSYGFFLQLTNRSSKVVINTSAIKRSKNSSDKLVRTMSFESIVSHEHIHL</sequence>
<accession>A0A382YAH6</accession>
<proteinExistence type="predicted"/>
<feature type="non-terminal residue" evidence="2">
    <location>
        <position position="198"/>
    </location>
</feature>
<keyword evidence="1" id="KW-0472">Membrane</keyword>
<feature type="transmembrane region" description="Helical" evidence="1">
    <location>
        <begin position="112"/>
        <end position="132"/>
    </location>
</feature>
<keyword evidence="1" id="KW-0812">Transmembrane</keyword>
<dbReference type="EMBL" id="UINC01173960">
    <property type="protein sequence ID" value="SVD79845.1"/>
    <property type="molecule type" value="Genomic_DNA"/>
</dbReference>
<name>A0A382YAH6_9ZZZZ</name>
<evidence type="ECO:0000256" key="1">
    <source>
        <dbReference type="SAM" id="Phobius"/>
    </source>
</evidence>
<reference evidence="2" key="1">
    <citation type="submission" date="2018-05" db="EMBL/GenBank/DDBJ databases">
        <authorList>
            <person name="Lanie J.A."/>
            <person name="Ng W.-L."/>
            <person name="Kazmierczak K.M."/>
            <person name="Andrzejewski T.M."/>
            <person name="Davidsen T.M."/>
            <person name="Wayne K.J."/>
            <person name="Tettelin H."/>
            <person name="Glass J.I."/>
            <person name="Rusch D."/>
            <person name="Podicherti R."/>
            <person name="Tsui H.-C.T."/>
            <person name="Winkler M.E."/>
        </authorList>
    </citation>
    <scope>NUCLEOTIDE SEQUENCE</scope>
</reference>
<protein>
    <submittedName>
        <fullName evidence="2">Uncharacterized protein</fullName>
    </submittedName>
</protein>